<comment type="function">
    <text evidence="8">Involved in unsaturated fatty acids biosynthesis. Catalyzes the dehydration of short chain beta-hydroxyacyl-ACPs and long chain saturated and unsaturated beta-hydroxyacyl-ACPs.</text>
</comment>
<reference evidence="9 10" key="1">
    <citation type="journal article" date="2018" name="Plant J.">
        <title>Genome sequences of Chlorella sorokiniana UTEX 1602 and Micractinium conductrix SAG 241.80: implications to maltose excretion by a green alga.</title>
        <authorList>
            <person name="Arriola M.B."/>
            <person name="Velmurugan N."/>
            <person name="Zhang Y."/>
            <person name="Plunkett M.H."/>
            <person name="Hondzo H."/>
            <person name="Barney B.M."/>
        </authorList>
    </citation>
    <scope>NUCLEOTIDE SEQUENCE [LARGE SCALE GENOMIC DNA]</scope>
    <source>
        <strain evidence="9 10">SAG 241.80</strain>
    </source>
</reference>
<keyword evidence="7" id="KW-0456">Lyase</keyword>
<evidence type="ECO:0000313" key="9">
    <source>
        <dbReference type="EMBL" id="PSC73775.1"/>
    </source>
</evidence>
<dbReference type="SUPFAM" id="SSF54637">
    <property type="entry name" value="Thioesterase/thiol ester dehydrase-isomerase"/>
    <property type="match status" value="1"/>
</dbReference>
<dbReference type="EC" id="4.2.1.59" evidence="2"/>
<evidence type="ECO:0000256" key="5">
    <source>
        <dbReference type="ARBA" id="ARBA00022556"/>
    </source>
</evidence>
<dbReference type="GO" id="GO:0009245">
    <property type="term" value="P:lipid A biosynthetic process"/>
    <property type="evidence" value="ECO:0007669"/>
    <property type="project" value="UniProtKB-KW"/>
</dbReference>
<keyword evidence="6" id="KW-0443">Lipid metabolism</keyword>
<dbReference type="NCBIfam" id="TIGR01750">
    <property type="entry name" value="fabZ"/>
    <property type="match status" value="1"/>
</dbReference>
<dbReference type="FunFam" id="3.10.129.10:FF:000001">
    <property type="entry name" value="3-hydroxyacyl-[acyl-carrier-protein] dehydratase FabZ"/>
    <property type="match status" value="1"/>
</dbReference>
<dbReference type="Gene3D" id="3.10.129.10">
    <property type="entry name" value="Hotdog Thioesterase"/>
    <property type="match status" value="1"/>
</dbReference>
<evidence type="ECO:0000256" key="6">
    <source>
        <dbReference type="ARBA" id="ARBA00023098"/>
    </source>
</evidence>
<evidence type="ECO:0000256" key="2">
    <source>
        <dbReference type="ARBA" id="ARBA00013167"/>
    </source>
</evidence>
<dbReference type="STRING" id="554055.A0A2P6VI58"/>
<dbReference type="GO" id="GO:0019171">
    <property type="term" value="F:(3R)-hydroxyacyl-[acyl-carrier-protein] dehydratase activity"/>
    <property type="evidence" value="ECO:0007669"/>
    <property type="project" value="UniProtKB-EC"/>
</dbReference>
<dbReference type="GO" id="GO:0005737">
    <property type="term" value="C:cytoplasm"/>
    <property type="evidence" value="ECO:0007669"/>
    <property type="project" value="UniProtKB-SubCell"/>
</dbReference>
<evidence type="ECO:0000256" key="7">
    <source>
        <dbReference type="ARBA" id="ARBA00023239"/>
    </source>
</evidence>
<dbReference type="CDD" id="cd01288">
    <property type="entry name" value="FabZ"/>
    <property type="match status" value="1"/>
</dbReference>
<protein>
    <recommendedName>
        <fullName evidence="2">3-hydroxyacyl-[acyl-carrier-protein] dehydratase</fullName>
        <ecNumber evidence="2">4.2.1.59</ecNumber>
    </recommendedName>
</protein>
<organism evidence="9 10">
    <name type="scientific">Micractinium conductrix</name>
    <dbReference type="NCBI Taxonomy" id="554055"/>
    <lineage>
        <taxon>Eukaryota</taxon>
        <taxon>Viridiplantae</taxon>
        <taxon>Chlorophyta</taxon>
        <taxon>core chlorophytes</taxon>
        <taxon>Trebouxiophyceae</taxon>
        <taxon>Chlorellales</taxon>
        <taxon>Chlorellaceae</taxon>
        <taxon>Chlorella clade</taxon>
        <taxon>Micractinium</taxon>
    </lineage>
</organism>
<evidence type="ECO:0000256" key="3">
    <source>
        <dbReference type="ARBA" id="ARBA00022490"/>
    </source>
</evidence>
<keyword evidence="10" id="KW-1185">Reference proteome</keyword>
<comment type="subcellular location">
    <subcellularLocation>
        <location evidence="1">Cytoplasm</location>
    </subcellularLocation>
</comment>
<dbReference type="InterPro" id="IPR010084">
    <property type="entry name" value="FabZ"/>
</dbReference>
<dbReference type="EMBL" id="LHPF02000006">
    <property type="protein sequence ID" value="PSC73775.1"/>
    <property type="molecule type" value="Genomic_DNA"/>
</dbReference>
<name>A0A2P6VI58_9CHLO</name>
<evidence type="ECO:0000256" key="4">
    <source>
        <dbReference type="ARBA" id="ARBA00022516"/>
    </source>
</evidence>
<keyword evidence="5" id="KW-0441">Lipid A biosynthesis</keyword>
<dbReference type="NCBIfam" id="NF000582">
    <property type="entry name" value="PRK00006.1"/>
    <property type="match status" value="1"/>
</dbReference>
<sequence>MQTALCLSSSAVAGRSPAIKQQRNAAIARPAAARRAVMVRAEGEAEAPKGVEKQGPNMKALKDIQEIMDILPHRFPFLLVDRVLEWEYGKYAVGYKCVTVNDNFFPGHFPQRAIMPGVLQVEAMAQLGGIAMIDPTVAAQQNNFFFGGVDKCRWRKPVVPGDVLMMRVDVTKFNKKFGICKMDAKAYVGEDVVCEAELTLVMGK</sequence>
<keyword evidence="4" id="KW-0444">Lipid biosynthesis</keyword>
<dbReference type="Pfam" id="PF07977">
    <property type="entry name" value="FabA"/>
    <property type="match status" value="1"/>
</dbReference>
<proteinExistence type="inferred from homology"/>
<dbReference type="InterPro" id="IPR029069">
    <property type="entry name" value="HotDog_dom_sf"/>
</dbReference>
<dbReference type="AlphaFoldDB" id="A0A2P6VI58"/>
<dbReference type="GO" id="GO:0006633">
    <property type="term" value="P:fatty acid biosynthetic process"/>
    <property type="evidence" value="ECO:0007669"/>
    <property type="project" value="InterPro"/>
</dbReference>
<evidence type="ECO:0000256" key="1">
    <source>
        <dbReference type="ARBA" id="ARBA00004496"/>
    </source>
</evidence>
<dbReference type="OrthoDB" id="4155at2759"/>
<dbReference type="PANTHER" id="PTHR30272">
    <property type="entry name" value="3-HYDROXYACYL-[ACYL-CARRIER-PROTEIN] DEHYDRATASE"/>
    <property type="match status" value="1"/>
</dbReference>
<dbReference type="PANTHER" id="PTHR30272:SF1">
    <property type="entry name" value="3-HYDROXYACYL-[ACYL-CARRIER-PROTEIN] DEHYDRATASE"/>
    <property type="match status" value="1"/>
</dbReference>
<comment type="caution">
    <text evidence="9">The sequence shown here is derived from an EMBL/GenBank/DDBJ whole genome shotgun (WGS) entry which is preliminary data.</text>
</comment>
<dbReference type="HAMAP" id="MF_00406">
    <property type="entry name" value="FabZ"/>
    <property type="match status" value="1"/>
</dbReference>
<dbReference type="InterPro" id="IPR013114">
    <property type="entry name" value="FabA_FabZ"/>
</dbReference>
<dbReference type="Proteomes" id="UP000239649">
    <property type="component" value="Unassembled WGS sequence"/>
</dbReference>
<evidence type="ECO:0000313" key="10">
    <source>
        <dbReference type="Proteomes" id="UP000239649"/>
    </source>
</evidence>
<gene>
    <name evidence="9" type="ORF">C2E20_2999</name>
</gene>
<keyword evidence="3" id="KW-0963">Cytoplasm</keyword>
<dbReference type="GO" id="GO:0016020">
    <property type="term" value="C:membrane"/>
    <property type="evidence" value="ECO:0007669"/>
    <property type="project" value="GOC"/>
</dbReference>
<accession>A0A2P6VI58</accession>
<evidence type="ECO:0000256" key="8">
    <source>
        <dbReference type="ARBA" id="ARBA00025049"/>
    </source>
</evidence>